<keyword evidence="1" id="KW-0285">Flavoprotein</keyword>
<dbReference type="PROSITE" id="PS00978">
    <property type="entry name" value="FAD_G3PDH_2"/>
    <property type="match status" value="1"/>
</dbReference>
<dbReference type="InterPro" id="IPR038299">
    <property type="entry name" value="DAO_C_sf"/>
</dbReference>
<organism evidence="6 7">
    <name type="scientific">Plesiocystis pacifica SIR-1</name>
    <dbReference type="NCBI Taxonomy" id="391625"/>
    <lineage>
        <taxon>Bacteria</taxon>
        <taxon>Pseudomonadati</taxon>
        <taxon>Myxococcota</taxon>
        <taxon>Polyangia</taxon>
        <taxon>Nannocystales</taxon>
        <taxon>Nannocystaceae</taxon>
        <taxon>Plesiocystis</taxon>
    </lineage>
</organism>
<feature type="domain" description="Alpha-glycerophosphate oxidase C-terminal" evidence="5">
    <location>
        <begin position="138"/>
        <end position="251"/>
    </location>
</feature>
<dbReference type="AlphaFoldDB" id="A6GIX0"/>
<keyword evidence="2" id="KW-0319">Glycerol metabolism</keyword>
<protein>
    <submittedName>
        <fullName evidence="6">FAD dependent oxidoreductase</fullName>
    </submittedName>
</protein>
<accession>A6GIX0</accession>
<evidence type="ECO:0000313" key="6">
    <source>
        <dbReference type="EMBL" id="EDM74167.1"/>
    </source>
</evidence>
<dbReference type="GO" id="GO:0006071">
    <property type="term" value="P:glycerol metabolic process"/>
    <property type="evidence" value="ECO:0007669"/>
    <property type="project" value="UniProtKB-KW"/>
</dbReference>
<reference evidence="6 7" key="1">
    <citation type="submission" date="2007-06" db="EMBL/GenBank/DDBJ databases">
        <authorList>
            <person name="Shimkets L."/>
            <person name="Ferriera S."/>
            <person name="Johnson J."/>
            <person name="Kravitz S."/>
            <person name="Beeson K."/>
            <person name="Sutton G."/>
            <person name="Rogers Y.-H."/>
            <person name="Friedman R."/>
            <person name="Frazier M."/>
            <person name="Venter J.C."/>
        </authorList>
    </citation>
    <scope>NUCLEOTIDE SEQUENCE [LARGE SCALE GENOMIC DNA]</scope>
    <source>
        <strain evidence="6 7">SIR-1</strain>
    </source>
</reference>
<dbReference type="Pfam" id="PF16901">
    <property type="entry name" value="DAO_C"/>
    <property type="match status" value="1"/>
</dbReference>
<dbReference type="Gene3D" id="3.30.9.10">
    <property type="entry name" value="D-Amino Acid Oxidase, subunit A, domain 2"/>
    <property type="match status" value="1"/>
</dbReference>
<dbReference type="InterPro" id="IPR036188">
    <property type="entry name" value="FAD/NAD-bd_sf"/>
</dbReference>
<dbReference type="PANTHER" id="PTHR11985:SF35">
    <property type="entry name" value="ANAEROBIC GLYCEROL-3-PHOSPHATE DEHYDROGENASE SUBUNIT A"/>
    <property type="match status" value="1"/>
</dbReference>
<dbReference type="GO" id="GO:0046168">
    <property type="term" value="P:glycerol-3-phosphate catabolic process"/>
    <property type="evidence" value="ECO:0007669"/>
    <property type="project" value="TreeGrafter"/>
</dbReference>
<dbReference type="RefSeq" id="WP_006976656.1">
    <property type="nucleotide sequence ID" value="NZ_ABCS01000145.1"/>
</dbReference>
<dbReference type="GO" id="GO:0004368">
    <property type="term" value="F:glycerol-3-phosphate dehydrogenase (quinone) activity"/>
    <property type="evidence" value="ECO:0007669"/>
    <property type="project" value="InterPro"/>
</dbReference>
<evidence type="ECO:0000259" key="5">
    <source>
        <dbReference type="Pfam" id="PF16901"/>
    </source>
</evidence>
<dbReference type="InterPro" id="IPR031656">
    <property type="entry name" value="DAO_C"/>
</dbReference>
<comment type="caution">
    <text evidence="6">The sequence shown here is derived from an EMBL/GenBank/DDBJ whole genome shotgun (WGS) entry which is preliminary data.</text>
</comment>
<dbReference type="PANTHER" id="PTHR11985">
    <property type="entry name" value="GLYCEROL-3-PHOSPHATE DEHYDROGENASE"/>
    <property type="match status" value="1"/>
</dbReference>
<evidence type="ECO:0000256" key="3">
    <source>
        <dbReference type="ARBA" id="ARBA00022827"/>
    </source>
</evidence>
<keyword evidence="3" id="KW-0274">FAD</keyword>
<dbReference type="Gene3D" id="1.10.8.870">
    <property type="entry name" value="Alpha-glycerophosphate oxidase, cap domain"/>
    <property type="match status" value="1"/>
</dbReference>
<dbReference type="Proteomes" id="UP000005801">
    <property type="component" value="Unassembled WGS sequence"/>
</dbReference>
<sequence length="271" mass="29803">NLLVLGTQDKRRIFAIRRGDVVYVGTTDTTYEPGAEVWPTIERADVEYLLEPLSRHFTCGDFQLSDVCGAWAGLRPLIADPTKKNPSELSRRDELLRGPLGVLSVAGGKLTGYRGMARRVLESVAEQLGRDIPERGEEPPLPGGDFDGELEPLAAGLQQRHGVDETTAARVARLFGVEADQVLALGAQPLFPGSRCVVGEVRWAVEVEGAVTLEDMLYRRTRLPLYGLDSYAAIEPLANAMAEALAWDHTERQRQIDAAKHRLDDDLGFQT</sequence>
<dbReference type="Gene3D" id="3.50.50.60">
    <property type="entry name" value="FAD/NAD(P)-binding domain"/>
    <property type="match status" value="1"/>
</dbReference>
<name>A6GIX0_9BACT</name>
<gene>
    <name evidence="6" type="ORF">PPSIR1_17830</name>
</gene>
<dbReference type="EMBL" id="ABCS01000145">
    <property type="protein sequence ID" value="EDM74167.1"/>
    <property type="molecule type" value="Genomic_DNA"/>
</dbReference>
<evidence type="ECO:0000256" key="4">
    <source>
        <dbReference type="ARBA" id="ARBA00023002"/>
    </source>
</evidence>
<dbReference type="STRING" id="391625.PPSIR1_17830"/>
<feature type="non-terminal residue" evidence="6">
    <location>
        <position position="1"/>
    </location>
</feature>
<dbReference type="eggNOG" id="COG0578">
    <property type="taxonomic scope" value="Bacteria"/>
</dbReference>
<proteinExistence type="predicted"/>
<evidence type="ECO:0000256" key="1">
    <source>
        <dbReference type="ARBA" id="ARBA00022630"/>
    </source>
</evidence>
<evidence type="ECO:0000313" key="7">
    <source>
        <dbReference type="Proteomes" id="UP000005801"/>
    </source>
</evidence>
<keyword evidence="4" id="KW-0560">Oxidoreductase</keyword>
<evidence type="ECO:0000256" key="2">
    <source>
        <dbReference type="ARBA" id="ARBA00022798"/>
    </source>
</evidence>
<keyword evidence="7" id="KW-1185">Reference proteome</keyword>
<dbReference type="InterPro" id="IPR000447">
    <property type="entry name" value="G3P_DH_FAD-dep"/>
</dbReference>